<comment type="similarity">
    <text evidence="5">Belongs to the binding-protein-dependent transport system permease family.</text>
</comment>
<dbReference type="RefSeq" id="WP_095405839.1">
    <property type="nucleotide sequence ID" value="NZ_NOJZ02000009.1"/>
</dbReference>
<evidence type="ECO:0000256" key="2">
    <source>
        <dbReference type="ARBA" id="ARBA00022692"/>
    </source>
</evidence>
<feature type="transmembrane region" description="Helical" evidence="5">
    <location>
        <begin position="151"/>
        <end position="174"/>
    </location>
</feature>
<comment type="caution">
    <text evidence="7">The sequence shown here is derived from an EMBL/GenBank/DDBJ whole genome shotgun (WGS) entry which is preliminary data.</text>
</comment>
<dbReference type="SUPFAM" id="SSF161098">
    <property type="entry name" value="MetI-like"/>
    <property type="match status" value="1"/>
</dbReference>
<feature type="transmembrane region" description="Helical" evidence="5">
    <location>
        <begin position="7"/>
        <end position="34"/>
    </location>
</feature>
<dbReference type="CDD" id="cd06261">
    <property type="entry name" value="TM_PBP2"/>
    <property type="match status" value="1"/>
</dbReference>
<dbReference type="EMBL" id="NOJZ02000009">
    <property type="protein sequence ID" value="RDY23698.1"/>
    <property type="molecule type" value="Genomic_DNA"/>
</dbReference>
<name>A0A371IT79_9FIRM</name>
<comment type="subcellular location">
    <subcellularLocation>
        <location evidence="5">Cell membrane</location>
        <topology evidence="5">Multi-pass membrane protein</topology>
    </subcellularLocation>
    <subcellularLocation>
        <location evidence="1">Membrane</location>
        <topology evidence="1">Multi-pass membrane protein</topology>
    </subcellularLocation>
</comment>
<dbReference type="Proteomes" id="UP000243494">
    <property type="component" value="Unassembled WGS sequence"/>
</dbReference>
<evidence type="ECO:0000256" key="1">
    <source>
        <dbReference type="ARBA" id="ARBA00004141"/>
    </source>
</evidence>
<dbReference type="PROSITE" id="PS50928">
    <property type="entry name" value="ABC_TM1"/>
    <property type="match status" value="1"/>
</dbReference>
<dbReference type="InterPro" id="IPR000515">
    <property type="entry name" value="MetI-like"/>
</dbReference>
<evidence type="ECO:0000256" key="5">
    <source>
        <dbReference type="RuleBase" id="RU363032"/>
    </source>
</evidence>
<dbReference type="AlphaFoldDB" id="A0A371IT79"/>
<feature type="transmembrane region" description="Helical" evidence="5">
    <location>
        <begin position="71"/>
        <end position="89"/>
    </location>
</feature>
<accession>A0A371IT79</accession>
<dbReference type="PANTHER" id="PTHR43759:SF1">
    <property type="entry name" value="GLUCOSE IMPORT SYSTEM PERMEASE PROTEIN GLCT"/>
    <property type="match status" value="1"/>
</dbReference>
<feature type="domain" description="ABC transmembrane type-1" evidence="6">
    <location>
        <begin position="63"/>
        <end position="274"/>
    </location>
</feature>
<evidence type="ECO:0000313" key="7">
    <source>
        <dbReference type="EMBL" id="RDY23698.1"/>
    </source>
</evidence>
<protein>
    <submittedName>
        <fullName evidence="7">ABC transporter permease subunit</fullName>
    </submittedName>
</protein>
<sequence>MKNKLKPYILLIPITVILIGVMGIGITTCILQSLGYFPQIGLNNITLDYYREIFRSSTFINSLFFSLKTSIISAMLAVILGILLAYFMINDKFSKLRQGILNLPIIVPHIVVVLLMFTLFSQTGLISRFLYNLNIINDPNEFISMVSDENGIGIILVYLWKGIPFITLTTYNILVNINENLENVAVNLGANKLQIFRYIMLPLAMPSIISSFIILFAFAFGSFEVPFLIGPSIPKALSVQAYIYYSSSDLMQRPIAMCMNTILSCISFVLLVIYNKLFERLYRYKL</sequence>
<keyword evidence="5" id="KW-0813">Transport</keyword>
<evidence type="ECO:0000313" key="8">
    <source>
        <dbReference type="Proteomes" id="UP000243494"/>
    </source>
</evidence>
<evidence type="ECO:0000256" key="3">
    <source>
        <dbReference type="ARBA" id="ARBA00022989"/>
    </source>
</evidence>
<dbReference type="GO" id="GO:0005886">
    <property type="term" value="C:plasma membrane"/>
    <property type="evidence" value="ECO:0007669"/>
    <property type="project" value="UniProtKB-SubCell"/>
</dbReference>
<organism evidence="7 8">
    <name type="scientific">Romboutsia maritimum</name>
    <dbReference type="NCBI Taxonomy" id="2020948"/>
    <lineage>
        <taxon>Bacteria</taxon>
        <taxon>Bacillati</taxon>
        <taxon>Bacillota</taxon>
        <taxon>Clostridia</taxon>
        <taxon>Peptostreptococcales</taxon>
        <taxon>Peptostreptococcaceae</taxon>
        <taxon>Romboutsia</taxon>
    </lineage>
</organism>
<dbReference type="Gene3D" id="1.10.3720.10">
    <property type="entry name" value="MetI-like"/>
    <property type="match status" value="1"/>
</dbReference>
<dbReference type="Pfam" id="PF00528">
    <property type="entry name" value="BPD_transp_1"/>
    <property type="match status" value="1"/>
</dbReference>
<feature type="transmembrane region" description="Helical" evidence="5">
    <location>
        <begin position="195"/>
        <end position="220"/>
    </location>
</feature>
<dbReference type="PANTHER" id="PTHR43759">
    <property type="entry name" value="TREHALOSE TRANSPORT SYSTEM PERMEASE PROTEIN SUGA"/>
    <property type="match status" value="1"/>
</dbReference>
<dbReference type="GO" id="GO:0055085">
    <property type="term" value="P:transmembrane transport"/>
    <property type="evidence" value="ECO:0007669"/>
    <property type="project" value="InterPro"/>
</dbReference>
<feature type="transmembrane region" description="Helical" evidence="5">
    <location>
        <begin position="101"/>
        <end position="131"/>
    </location>
</feature>
<evidence type="ECO:0000256" key="4">
    <source>
        <dbReference type="ARBA" id="ARBA00023136"/>
    </source>
</evidence>
<keyword evidence="2 5" id="KW-0812">Transmembrane</keyword>
<keyword evidence="4 5" id="KW-0472">Membrane</keyword>
<keyword evidence="3 5" id="KW-1133">Transmembrane helix</keyword>
<evidence type="ECO:0000259" key="6">
    <source>
        <dbReference type="PROSITE" id="PS50928"/>
    </source>
</evidence>
<keyword evidence="8" id="KW-1185">Reference proteome</keyword>
<feature type="transmembrane region" description="Helical" evidence="5">
    <location>
        <begin position="254"/>
        <end position="274"/>
    </location>
</feature>
<dbReference type="InterPro" id="IPR052730">
    <property type="entry name" value="Sugar_ABC_transporter"/>
</dbReference>
<gene>
    <name evidence="7" type="ORF">CHF27_007120</name>
</gene>
<dbReference type="InterPro" id="IPR035906">
    <property type="entry name" value="MetI-like_sf"/>
</dbReference>
<dbReference type="OrthoDB" id="9785836at2"/>
<reference evidence="7 8" key="1">
    <citation type="journal article" date="2017" name="Genome Announc.">
        <title>Draft Genome Sequence of Romboutsia maritimum sp. nov. Strain CCRI-22766(T), Isolated from Coastal Estuarine Mud.</title>
        <authorList>
            <person name="Maheux A.F."/>
            <person name="Boudreau D.K."/>
            <person name="Berube E."/>
            <person name="Boissinot M."/>
            <person name="Raymond F."/>
            <person name="Brodeur S."/>
            <person name="Corbeil J."/>
            <person name="Brightwell G."/>
            <person name="Broda D."/>
            <person name="Omar R.F."/>
            <person name="Bergeron M.G."/>
        </authorList>
    </citation>
    <scope>NUCLEOTIDE SEQUENCE [LARGE SCALE GENOMIC DNA]</scope>
    <source>
        <strain evidence="7 8">CCRI-22766</strain>
    </source>
</reference>
<proteinExistence type="inferred from homology"/>